<feature type="transmembrane region" description="Helical" evidence="5">
    <location>
        <begin position="205"/>
        <end position="228"/>
    </location>
</feature>
<accession>A0A915YLP0</accession>
<feature type="transmembrane region" description="Helical" evidence="5">
    <location>
        <begin position="114"/>
        <end position="135"/>
    </location>
</feature>
<evidence type="ECO:0000256" key="4">
    <source>
        <dbReference type="ARBA" id="ARBA00023136"/>
    </source>
</evidence>
<keyword evidence="2 5" id="KW-0812">Transmembrane</keyword>
<keyword evidence="5" id="KW-0653">Protein transport</keyword>
<comment type="caution">
    <text evidence="5">Lacks conserved residue(s) required for the propagation of feature annotation.</text>
</comment>
<evidence type="ECO:0000256" key="2">
    <source>
        <dbReference type="ARBA" id="ARBA00022692"/>
    </source>
</evidence>
<protein>
    <recommendedName>
        <fullName evidence="5">Sec-independent protein translocase protein TatC</fullName>
    </recommendedName>
</protein>
<keyword evidence="5" id="KW-0811">Translocation</keyword>
<dbReference type="EMBL" id="AP026867">
    <property type="protein sequence ID" value="BDS15304.1"/>
    <property type="molecule type" value="Genomic_DNA"/>
</dbReference>
<keyword evidence="3 5" id="KW-1133">Transmembrane helix</keyword>
<feature type="transmembrane region" description="Helical" evidence="5">
    <location>
        <begin position="155"/>
        <end position="184"/>
    </location>
</feature>
<feature type="transmembrane region" description="Helical" evidence="5">
    <location>
        <begin position="39"/>
        <end position="60"/>
    </location>
</feature>
<evidence type="ECO:0000256" key="3">
    <source>
        <dbReference type="ARBA" id="ARBA00022989"/>
    </source>
</evidence>
<dbReference type="NCBIfam" id="TIGR00945">
    <property type="entry name" value="tatC"/>
    <property type="match status" value="1"/>
</dbReference>
<dbReference type="PANTHER" id="PTHR30371:SF0">
    <property type="entry name" value="SEC-INDEPENDENT PROTEIN TRANSLOCASE PROTEIN TATC, CHLOROPLASTIC-RELATED"/>
    <property type="match status" value="1"/>
</dbReference>
<gene>
    <name evidence="5" type="primary">tatC</name>
    <name evidence="6" type="ORF">AsAng_0060880</name>
</gene>
<name>A0A915YLP0_9BACT</name>
<comment type="subunit">
    <text evidence="5">Forms a complex with TatA.</text>
</comment>
<evidence type="ECO:0000313" key="7">
    <source>
        <dbReference type="Proteomes" id="UP001060919"/>
    </source>
</evidence>
<dbReference type="GO" id="GO:0033281">
    <property type="term" value="C:TAT protein transport complex"/>
    <property type="evidence" value="ECO:0007669"/>
    <property type="project" value="UniProtKB-UniRule"/>
</dbReference>
<comment type="subcellular location">
    <subcellularLocation>
        <location evidence="5">Cell membrane</location>
        <topology evidence="5">Multi-pass membrane protein</topology>
    </subcellularLocation>
    <subcellularLocation>
        <location evidence="1">Membrane</location>
        <topology evidence="1">Multi-pass membrane protein</topology>
    </subcellularLocation>
</comment>
<comment type="function">
    <text evidence="5">Part of the twin-arginine translocation (Tat) system that transports large folded proteins containing a characteristic twin-arginine motif in their signal peptide across membranes.</text>
</comment>
<dbReference type="Pfam" id="PF00902">
    <property type="entry name" value="TatC"/>
    <property type="match status" value="1"/>
</dbReference>
<dbReference type="PRINTS" id="PR01840">
    <property type="entry name" value="TATCFAMILY"/>
</dbReference>
<dbReference type="AlphaFoldDB" id="A0A915YLP0"/>
<proteinExistence type="inferred from homology"/>
<comment type="similarity">
    <text evidence="5">Belongs to the TatC family.</text>
</comment>
<dbReference type="GO" id="GO:0065002">
    <property type="term" value="P:intracellular protein transmembrane transport"/>
    <property type="evidence" value="ECO:0007669"/>
    <property type="project" value="TreeGrafter"/>
</dbReference>
<keyword evidence="4 5" id="KW-0472">Membrane</keyword>
<evidence type="ECO:0000313" key="6">
    <source>
        <dbReference type="EMBL" id="BDS15304.1"/>
    </source>
</evidence>
<dbReference type="HAMAP" id="MF_00902">
    <property type="entry name" value="TatC"/>
    <property type="match status" value="1"/>
</dbReference>
<dbReference type="GO" id="GO:0009977">
    <property type="term" value="F:proton motive force dependent protein transmembrane transporter activity"/>
    <property type="evidence" value="ECO:0007669"/>
    <property type="project" value="TreeGrafter"/>
</dbReference>
<dbReference type="Proteomes" id="UP001060919">
    <property type="component" value="Chromosome"/>
</dbReference>
<keyword evidence="5" id="KW-0813">Transport</keyword>
<dbReference type="KEGG" id="aup:AsAng_0060880"/>
<sequence>MLTLLNYLRVHDMPDTATTTTTVTTEEKEMSFVEHLEELRIHLIRVAISVCISAVFVFFAKEFIFKQVLFGPLNKDFLTYQLMCQLSQWMEWGDKMCYSPPTVDLVTLDMGEAFLLHIKVCIMGGFIIAFPFVLWEFWKFVKPGLYPKERKAANGVVAVSSFLFLVGICFGYFILAPFAINFLIGYELPMINAANSNNLIKATSLINYMIMFTMPVGIIFELPIIIYYLSKMGLVTDAFMREYRRHAIVLILVVAAFVTPPDIMTQVIIGIPIYILYELSIQIAAKQTKKREAEMNS</sequence>
<organism evidence="6 7">
    <name type="scientific">Aureispira anguillae</name>
    <dbReference type="NCBI Taxonomy" id="2864201"/>
    <lineage>
        <taxon>Bacteria</taxon>
        <taxon>Pseudomonadati</taxon>
        <taxon>Bacteroidota</taxon>
        <taxon>Saprospiria</taxon>
        <taxon>Saprospirales</taxon>
        <taxon>Saprospiraceae</taxon>
        <taxon>Aureispira</taxon>
    </lineage>
</organism>
<dbReference type="GO" id="GO:0043953">
    <property type="term" value="P:protein transport by the Tat complex"/>
    <property type="evidence" value="ECO:0007669"/>
    <property type="project" value="UniProtKB-UniRule"/>
</dbReference>
<dbReference type="InterPro" id="IPR002033">
    <property type="entry name" value="TatC"/>
</dbReference>
<keyword evidence="5" id="KW-1003">Cell membrane</keyword>
<feature type="transmembrane region" description="Helical" evidence="5">
    <location>
        <begin position="248"/>
        <end position="277"/>
    </location>
</feature>
<evidence type="ECO:0000256" key="1">
    <source>
        <dbReference type="ARBA" id="ARBA00004141"/>
    </source>
</evidence>
<dbReference type="PANTHER" id="PTHR30371">
    <property type="entry name" value="SEC-INDEPENDENT PROTEIN TRANSLOCASE PROTEIN TATC"/>
    <property type="match status" value="1"/>
</dbReference>
<reference evidence="6" key="1">
    <citation type="submission" date="2022-09" db="EMBL/GenBank/DDBJ databases">
        <title>Aureispira anguillicida sp. nov., isolated from Leptocephalus of Japanese eel Anguilla japonica.</title>
        <authorList>
            <person name="Yuasa K."/>
            <person name="Mekata T."/>
            <person name="Ikunari K."/>
        </authorList>
    </citation>
    <scope>NUCLEOTIDE SEQUENCE</scope>
    <source>
        <strain evidence="6">EL160426</strain>
    </source>
</reference>
<keyword evidence="7" id="KW-1185">Reference proteome</keyword>
<dbReference type="RefSeq" id="WP_264790468.1">
    <property type="nucleotide sequence ID" value="NZ_AP026867.1"/>
</dbReference>
<evidence type="ECO:0000256" key="5">
    <source>
        <dbReference type="HAMAP-Rule" id="MF_00902"/>
    </source>
</evidence>